<evidence type="ECO:0000256" key="5">
    <source>
        <dbReference type="SAM" id="MobiDB-lite"/>
    </source>
</evidence>
<evidence type="ECO:0000256" key="2">
    <source>
        <dbReference type="ARBA" id="ARBA00022999"/>
    </source>
</evidence>
<dbReference type="PROSITE" id="PS50001">
    <property type="entry name" value="SH2"/>
    <property type="match status" value="1"/>
</dbReference>
<dbReference type="SMART" id="SM00252">
    <property type="entry name" value="SH2"/>
    <property type="match status" value="1"/>
</dbReference>
<dbReference type="Proteomes" id="UP000472271">
    <property type="component" value="Chromosome 4"/>
</dbReference>
<dbReference type="Ensembl" id="ENSSORT00005003252.1">
    <property type="protein sequence ID" value="ENSSORP00005003156.1"/>
    <property type="gene ID" value="ENSSORG00005001708.1"/>
</dbReference>
<dbReference type="FunFam" id="3.30.505.10:FF:000013">
    <property type="entry name" value="SH2 domain-containing protein 3C isoform X1"/>
    <property type="match status" value="1"/>
</dbReference>
<keyword evidence="2 4" id="KW-0727">SH2 domain</keyword>
<dbReference type="InterPro" id="IPR036860">
    <property type="entry name" value="SH2_dom_sf"/>
</dbReference>
<gene>
    <name evidence="8" type="primary">bcar3</name>
</gene>
<feature type="region of interest" description="Disordered" evidence="5">
    <location>
        <begin position="242"/>
        <end position="330"/>
    </location>
</feature>
<dbReference type="Gene3D" id="1.10.840.10">
    <property type="entry name" value="Ras guanine-nucleotide exchange factors catalytic domain"/>
    <property type="match status" value="1"/>
</dbReference>
<name>A0A672YFQ6_9TELE</name>
<feature type="compositionally biased region" description="Low complexity" evidence="5">
    <location>
        <begin position="242"/>
        <end position="256"/>
    </location>
</feature>
<reference evidence="8" key="2">
    <citation type="submission" date="2025-08" db="UniProtKB">
        <authorList>
            <consortium name="Ensembl"/>
        </authorList>
    </citation>
    <scope>IDENTIFICATION</scope>
</reference>
<dbReference type="PRINTS" id="PR00401">
    <property type="entry name" value="SH2DOMAIN"/>
</dbReference>
<evidence type="ECO:0000313" key="8">
    <source>
        <dbReference type="Ensembl" id="ENSSORP00005003156.1"/>
    </source>
</evidence>
<feature type="region of interest" description="Disordered" evidence="5">
    <location>
        <begin position="204"/>
        <end position="225"/>
    </location>
</feature>
<evidence type="ECO:0000259" key="7">
    <source>
        <dbReference type="PROSITE" id="PS50009"/>
    </source>
</evidence>
<dbReference type="InterPro" id="IPR001895">
    <property type="entry name" value="RASGEF_cat_dom"/>
</dbReference>
<feature type="domain" description="SH2" evidence="6">
    <location>
        <begin position="66"/>
        <end position="165"/>
    </location>
</feature>
<dbReference type="InterPro" id="IPR044102">
    <property type="entry name" value="SH2_SHEP1/BCAR3/NSP1"/>
</dbReference>
<dbReference type="PANTHER" id="PTHR14247">
    <property type="entry name" value="BREAST CANCER ANTI-ESTROGEN RESISTANCE PROTEIN 3 HOMOLOG-LIKE PROTEIN"/>
    <property type="match status" value="1"/>
</dbReference>
<evidence type="ECO:0000256" key="1">
    <source>
        <dbReference type="ARBA" id="ARBA00022658"/>
    </source>
</evidence>
<dbReference type="SMART" id="SM00147">
    <property type="entry name" value="RasGEF"/>
    <property type="match status" value="1"/>
</dbReference>
<dbReference type="GO" id="GO:0001784">
    <property type="term" value="F:phosphotyrosine residue binding"/>
    <property type="evidence" value="ECO:0007669"/>
    <property type="project" value="InterPro"/>
</dbReference>
<dbReference type="InterPro" id="IPR000980">
    <property type="entry name" value="SH2"/>
</dbReference>
<keyword evidence="1 3" id="KW-0344">Guanine-nucleotide releasing factor</keyword>
<dbReference type="PANTHER" id="PTHR14247:SF10">
    <property type="entry name" value="BREAST CANCER ANTI-ESTROGEN RESISTANCE PROTEIN 3"/>
    <property type="match status" value="1"/>
</dbReference>
<dbReference type="Pfam" id="PF00017">
    <property type="entry name" value="SH2"/>
    <property type="match status" value="1"/>
</dbReference>
<evidence type="ECO:0000256" key="4">
    <source>
        <dbReference type="PROSITE-ProRule" id="PRU00191"/>
    </source>
</evidence>
<dbReference type="InterPro" id="IPR023578">
    <property type="entry name" value="Ras_GEF_dom_sf"/>
</dbReference>
<feature type="domain" description="Ras-GEF" evidence="7">
    <location>
        <begin position="367"/>
        <end position="634"/>
    </location>
</feature>
<dbReference type="SUPFAM" id="SSF48366">
    <property type="entry name" value="Ras GEF"/>
    <property type="match status" value="1"/>
</dbReference>
<feature type="compositionally biased region" description="Basic and acidic residues" evidence="5">
    <location>
        <begin position="208"/>
        <end position="221"/>
    </location>
</feature>
<dbReference type="InterPro" id="IPR036964">
    <property type="entry name" value="RASGEF_cat_dom_sf"/>
</dbReference>
<feature type="compositionally biased region" description="Acidic residues" evidence="5">
    <location>
        <begin position="295"/>
        <end position="314"/>
    </location>
</feature>
<keyword evidence="9" id="KW-1185">Reference proteome</keyword>
<dbReference type="SUPFAM" id="SSF55550">
    <property type="entry name" value="SH2 domain"/>
    <property type="match status" value="1"/>
</dbReference>
<dbReference type="AlphaFoldDB" id="A0A672YFQ6"/>
<dbReference type="Pfam" id="PF00617">
    <property type="entry name" value="RasGEF"/>
    <property type="match status" value="1"/>
</dbReference>
<organism evidence="8 9">
    <name type="scientific">Sphaeramia orbicularis</name>
    <name type="common">orbiculate cardinalfish</name>
    <dbReference type="NCBI Taxonomy" id="375764"/>
    <lineage>
        <taxon>Eukaryota</taxon>
        <taxon>Metazoa</taxon>
        <taxon>Chordata</taxon>
        <taxon>Craniata</taxon>
        <taxon>Vertebrata</taxon>
        <taxon>Euteleostomi</taxon>
        <taxon>Actinopterygii</taxon>
        <taxon>Neopterygii</taxon>
        <taxon>Teleostei</taxon>
        <taxon>Neoteleostei</taxon>
        <taxon>Acanthomorphata</taxon>
        <taxon>Gobiaria</taxon>
        <taxon>Kurtiformes</taxon>
        <taxon>Apogonoidei</taxon>
        <taxon>Apogonidae</taxon>
        <taxon>Apogoninae</taxon>
        <taxon>Sphaeramia</taxon>
    </lineage>
</organism>
<evidence type="ECO:0000256" key="3">
    <source>
        <dbReference type="PROSITE-ProRule" id="PRU00168"/>
    </source>
</evidence>
<proteinExistence type="predicted"/>
<evidence type="ECO:0000259" key="6">
    <source>
        <dbReference type="PROSITE" id="PS50001"/>
    </source>
</evidence>
<reference evidence="8" key="3">
    <citation type="submission" date="2025-09" db="UniProtKB">
        <authorList>
            <consortium name="Ensembl"/>
        </authorList>
    </citation>
    <scope>IDENTIFICATION</scope>
</reference>
<dbReference type="GO" id="GO:0007264">
    <property type="term" value="P:small GTPase-mediated signal transduction"/>
    <property type="evidence" value="ECO:0007669"/>
    <property type="project" value="InterPro"/>
</dbReference>
<dbReference type="GO" id="GO:0005085">
    <property type="term" value="F:guanyl-nucleotide exchange factor activity"/>
    <property type="evidence" value="ECO:0007669"/>
    <property type="project" value="UniProtKB-KW"/>
</dbReference>
<evidence type="ECO:0000313" key="9">
    <source>
        <dbReference type="Proteomes" id="UP000472271"/>
    </source>
</evidence>
<dbReference type="InterPro" id="IPR051853">
    <property type="entry name" value="SH2-Ras-GEF_adapter"/>
</dbReference>
<protein>
    <submittedName>
        <fullName evidence="8">Breast cancer anti-estrogen resistance protein 3-like</fullName>
    </submittedName>
</protein>
<dbReference type="PROSITE" id="PS50009">
    <property type="entry name" value="RASGEF_CAT"/>
    <property type="match status" value="1"/>
</dbReference>
<dbReference type="FunFam" id="1.10.840.10:FF:000007">
    <property type="entry name" value="SH2 domain containing 3C (Predicted)"/>
    <property type="match status" value="1"/>
</dbReference>
<reference evidence="8" key="1">
    <citation type="submission" date="2019-06" db="EMBL/GenBank/DDBJ databases">
        <authorList>
            <consortium name="Wellcome Sanger Institute Data Sharing"/>
        </authorList>
    </citation>
    <scope>NUCLEOTIDE SEQUENCE [LARGE SCALE GENOMIC DNA]</scope>
</reference>
<dbReference type="Gene3D" id="3.30.505.10">
    <property type="entry name" value="SH2 domain"/>
    <property type="match status" value="1"/>
</dbReference>
<dbReference type="CDD" id="cd10337">
    <property type="entry name" value="SH2_BCAR3"/>
    <property type="match status" value="1"/>
</dbReference>
<accession>A0A672YFQ6</accession>
<sequence length="641" mass="72054">MTSPLVQNIIDDFHGYREPAAALDATVDYVKFSRDQFILDCPSEKLRRELEEELKMNCEEPRSHAWYHGAIPRQVAENLVQRDGDFLVRDSLSSPGSYVLTCQWRNAAQHFKINKKVVMLNEAYSRVEYRLEREGFDSVPALIRYYVGNRKSVSQVIGAIIFQPINRALPLRCLEEKYGLSGNHREAGLTAQERRSQKRLSLNITNGHSHDNKHNAHDGSHCQDNGVARSVSLKVFFFSSSGSKPQLPQSPDSLLPSPNPKSPVFRTGSEPALSPSVPRRSAEYLTGKHRALENTSEEEEDDIGRDGEEEDEDERKEKGGSSFQRPVIETESAFRPAEFGSRLLPTENKPLEMVVLKRAKELLLSHDHQSIAKHLLMADCLVGRILGVTPELKGQMGVASGLELVTLPHGRQLRLDLMERHHTMAIGVAVDILGCTGSVEERASTLNRIILVAMELKDAVGDLFAFTALMKALDLPQISRLEETWTTLRRNFTQTAINYEKILKPFYKNLYEGTASCPLVVCVPLLLPLLTLMERPSITPEGAELWETSDQGCDIMLRHLEAARDVAQNSQGYTANAQEVLQGFECDEDLLEVFKTDFQLRLLWGSRGAAVNQSDRYNKFNLILTALSRKLEPPPKTQTLI</sequence>